<organism evidence="4 5">
    <name type="scientific">Sphaerisporangium aureirubrum</name>
    <dbReference type="NCBI Taxonomy" id="1544736"/>
    <lineage>
        <taxon>Bacteria</taxon>
        <taxon>Bacillati</taxon>
        <taxon>Actinomycetota</taxon>
        <taxon>Actinomycetes</taxon>
        <taxon>Streptosporangiales</taxon>
        <taxon>Streptosporangiaceae</taxon>
        <taxon>Sphaerisporangium</taxon>
    </lineage>
</organism>
<keyword evidence="5" id="KW-1185">Reference proteome</keyword>
<evidence type="ECO:0000313" key="4">
    <source>
        <dbReference type="EMBL" id="MFC6082655.1"/>
    </source>
</evidence>
<feature type="region of interest" description="Disordered" evidence="1">
    <location>
        <begin position="138"/>
        <end position="158"/>
    </location>
</feature>
<accession>A0ABW1NI95</accession>
<feature type="chain" id="PRO_5046596499" description="Peptidase" evidence="3">
    <location>
        <begin position="26"/>
        <end position="278"/>
    </location>
</feature>
<keyword evidence="3" id="KW-0732">Signal</keyword>
<evidence type="ECO:0000256" key="1">
    <source>
        <dbReference type="SAM" id="MobiDB-lite"/>
    </source>
</evidence>
<name>A0ABW1NI95_9ACTN</name>
<feature type="compositionally biased region" description="Low complexity" evidence="1">
    <location>
        <begin position="183"/>
        <end position="223"/>
    </location>
</feature>
<sequence>MRARSLISAAVLSGGLALAPHTAYSAAHHGTKSATNLVDYLCTSTAGVDTQLVTVSVELTMPTGAVTGQQLTIGWRGSYADGTTGLRAPAGGLSGVNLYAYASISDLPQLTSATGVQAIGTVAAGAVIPLPATTVGLKTTSRNSGTGSVKPAAINFGPKPQEPLIECEVLNKDALTADSLTVTSSTRSPSPSPSPTTTRTTSPSPTSTGTRPARTVTATVTAAEENPGVTRTPVGAADTGGGGTTGPDGRPLVATGSLILLAATSGLLLRRRVRPRAR</sequence>
<protein>
    <recommendedName>
        <fullName evidence="6">Peptidase</fullName>
    </recommendedName>
</protein>
<keyword evidence="2" id="KW-0472">Membrane</keyword>
<keyword evidence="2" id="KW-0812">Transmembrane</keyword>
<proteinExistence type="predicted"/>
<dbReference type="Proteomes" id="UP001596137">
    <property type="component" value="Unassembled WGS sequence"/>
</dbReference>
<feature type="transmembrane region" description="Helical" evidence="2">
    <location>
        <begin position="252"/>
        <end position="269"/>
    </location>
</feature>
<feature type="signal peptide" evidence="3">
    <location>
        <begin position="1"/>
        <end position="25"/>
    </location>
</feature>
<reference evidence="5" key="1">
    <citation type="journal article" date="2019" name="Int. J. Syst. Evol. Microbiol.">
        <title>The Global Catalogue of Microorganisms (GCM) 10K type strain sequencing project: providing services to taxonomists for standard genome sequencing and annotation.</title>
        <authorList>
            <consortium name="The Broad Institute Genomics Platform"/>
            <consortium name="The Broad Institute Genome Sequencing Center for Infectious Disease"/>
            <person name="Wu L."/>
            <person name="Ma J."/>
        </authorList>
    </citation>
    <scope>NUCLEOTIDE SEQUENCE [LARGE SCALE GENOMIC DNA]</scope>
    <source>
        <strain evidence="5">JCM 30346</strain>
    </source>
</reference>
<evidence type="ECO:0000313" key="5">
    <source>
        <dbReference type="Proteomes" id="UP001596137"/>
    </source>
</evidence>
<feature type="region of interest" description="Disordered" evidence="1">
    <location>
        <begin position="179"/>
        <end position="249"/>
    </location>
</feature>
<keyword evidence="2" id="KW-1133">Transmembrane helix</keyword>
<dbReference type="EMBL" id="JBHSRF010000019">
    <property type="protein sequence ID" value="MFC6082655.1"/>
    <property type="molecule type" value="Genomic_DNA"/>
</dbReference>
<evidence type="ECO:0000256" key="2">
    <source>
        <dbReference type="SAM" id="Phobius"/>
    </source>
</evidence>
<evidence type="ECO:0000256" key="3">
    <source>
        <dbReference type="SAM" id="SignalP"/>
    </source>
</evidence>
<feature type="compositionally biased region" description="Polar residues" evidence="1">
    <location>
        <begin position="138"/>
        <end position="147"/>
    </location>
</feature>
<gene>
    <name evidence="4" type="ORF">ACFP1K_15915</name>
</gene>
<evidence type="ECO:0008006" key="6">
    <source>
        <dbReference type="Google" id="ProtNLM"/>
    </source>
</evidence>
<dbReference type="RefSeq" id="WP_380753195.1">
    <property type="nucleotide sequence ID" value="NZ_JBHSRF010000019.1"/>
</dbReference>
<comment type="caution">
    <text evidence="4">The sequence shown here is derived from an EMBL/GenBank/DDBJ whole genome shotgun (WGS) entry which is preliminary data.</text>
</comment>